<proteinExistence type="predicted"/>
<reference evidence="3" key="1">
    <citation type="journal article" date="2021" name="Mol. Plant Microbe Interact.">
        <title>Complete Genome Sequence of the Plant-Pathogenic Fungus Colletotrichum lupini.</title>
        <authorList>
            <person name="Baroncelli R."/>
            <person name="Pensec F."/>
            <person name="Da Lio D."/>
            <person name="Boufleur T."/>
            <person name="Vicente I."/>
            <person name="Sarrocco S."/>
            <person name="Picot A."/>
            <person name="Baraldi E."/>
            <person name="Sukno S."/>
            <person name="Thon M."/>
            <person name="Le Floch G."/>
        </authorList>
    </citation>
    <scope>NUCLEOTIDE SEQUENCE</scope>
    <source>
        <strain evidence="3">IMI 504893</strain>
    </source>
</reference>
<feature type="chain" id="PRO_5040110124" evidence="2">
    <location>
        <begin position="21"/>
        <end position="147"/>
    </location>
</feature>
<accession>A0A9Q8WPM5</accession>
<dbReference type="EMBL" id="CP019480">
    <property type="protein sequence ID" value="UQC90350.1"/>
    <property type="molecule type" value="Genomic_DNA"/>
</dbReference>
<sequence>MQGNTKSLWIFTAISTSSLALPLSDDNDLKNQQTPTKRNVHRDCLGSTSATDAVVSGSDRHIRTHPSLQASPLRDNIYDIRQEPKAKAQQTTPFPRQPDYPAETTEAPRREPISLRSCPGPLLTPSSPDSELRFPNSPVTLRPDSPW</sequence>
<evidence type="ECO:0000256" key="2">
    <source>
        <dbReference type="SAM" id="SignalP"/>
    </source>
</evidence>
<evidence type="ECO:0000313" key="3">
    <source>
        <dbReference type="EMBL" id="UQC90350.1"/>
    </source>
</evidence>
<dbReference type="RefSeq" id="XP_049151951.1">
    <property type="nucleotide sequence ID" value="XM_049294804.1"/>
</dbReference>
<keyword evidence="2" id="KW-0732">Signal</keyword>
<feature type="region of interest" description="Disordered" evidence="1">
    <location>
        <begin position="81"/>
        <end position="147"/>
    </location>
</feature>
<feature type="signal peptide" evidence="2">
    <location>
        <begin position="1"/>
        <end position="20"/>
    </location>
</feature>
<protein>
    <submittedName>
        <fullName evidence="3">Uncharacterized protein</fullName>
    </submittedName>
</protein>
<dbReference type="AlphaFoldDB" id="A0A9Q8WPM5"/>
<evidence type="ECO:0000313" key="4">
    <source>
        <dbReference type="Proteomes" id="UP000830671"/>
    </source>
</evidence>
<gene>
    <name evidence="3" type="ORF">CLUP02_15880</name>
</gene>
<organism evidence="3 4">
    <name type="scientific">Colletotrichum lupini</name>
    <dbReference type="NCBI Taxonomy" id="145971"/>
    <lineage>
        <taxon>Eukaryota</taxon>
        <taxon>Fungi</taxon>
        <taxon>Dikarya</taxon>
        <taxon>Ascomycota</taxon>
        <taxon>Pezizomycotina</taxon>
        <taxon>Sordariomycetes</taxon>
        <taxon>Hypocreomycetidae</taxon>
        <taxon>Glomerellales</taxon>
        <taxon>Glomerellaceae</taxon>
        <taxon>Colletotrichum</taxon>
        <taxon>Colletotrichum acutatum species complex</taxon>
    </lineage>
</organism>
<keyword evidence="4" id="KW-1185">Reference proteome</keyword>
<evidence type="ECO:0000256" key="1">
    <source>
        <dbReference type="SAM" id="MobiDB-lite"/>
    </source>
</evidence>
<name>A0A9Q8WPM5_9PEZI</name>
<dbReference type="KEGG" id="clup:CLUP02_15880"/>
<dbReference type="Proteomes" id="UP000830671">
    <property type="component" value="Chromosome 8"/>
</dbReference>
<dbReference type="GeneID" id="73349814"/>